<proteinExistence type="predicted"/>
<evidence type="ECO:0008006" key="3">
    <source>
        <dbReference type="Google" id="ProtNLM"/>
    </source>
</evidence>
<evidence type="ECO:0000313" key="2">
    <source>
        <dbReference type="Proteomes" id="UP000634139"/>
    </source>
</evidence>
<sequence length="140" mass="15098">MTLSEASRLPATLMQAMLRGARFRCPRCDSKGLFARYLKPASSCSHCGQDWTLHQADDFPPYVSMFITGHLMAPVIIEIGSSQLSMAAQLAIAFGLGSVLMIGLLQPAKGAIIALQWWMGMHGFKPAGKDEAEAVFGPKA</sequence>
<dbReference type="AlphaFoldDB" id="A0A918VMT6"/>
<gene>
    <name evidence="1" type="ORF">GCM10011617_31320</name>
</gene>
<protein>
    <recommendedName>
        <fullName evidence="3">DUF983 domain-containing protein</fullName>
    </recommendedName>
</protein>
<organism evidence="1 2">
    <name type="scientific">Novosphingobium arvoryzae</name>
    <dbReference type="NCBI Taxonomy" id="1256514"/>
    <lineage>
        <taxon>Bacteria</taxon>
        <taxon>Pseudomonadati</taxon>
        <taxon>Pseudomonadota</taxon>
        <taxon>Alphaproteobacteria</taxon>
        <taxon>Sphingomonadales</taxon>
        <taxon>Sphingomonadaceae</taxon>
        <taxon>Novosphingobium</taxon>
    </lineage>
</organism>
<evidence type="ECO:0000313" key="1">
    <source>
        <dbReference type="EMBL" id="GHA08541.1"/>
    </source>
</evidence>
<dbReference type="InterPro" id="IPR009325">
    <property type="entry name" value="DUF983"/>
</dbReference>
<reference evidence="1" key="2">
    <citation type="submission" date="2020-09" db="EMBL/GenBank/DDBJ databases">
        <authorList>
            <person name="Sun Q."/>
            <person name="Kim S."/>
        </authorList>
    </citation>
    <scope>NUCLEOTIDE SEQUENCE</scope>
    <source>
        <strain evidence="1">KCTC 32422</strain>
    </source>
</reference>
<dbReference type="Pfam" id="PF06170">
    <property type="entry name" value="DUF983"/>
    <property type="match status" value="1"/>
</dbReference>
<dbReference type="RefSeq" id="WP_189543255.1">
    <property type="nucleotide sequence ID" value="NZ_BMZD01000014.1"/>
</dbReference>
<name>A0A918VMT6_9SPHN</name>
<dbReference type="EMBL" id="BMZD01000014">
    <property type="protein sequence ID" value="GHA08541.1"/>
    <property type="molecule type" value="Genomic_DNA"/>
</dbReference>
<accession>A0A918VMT6</accession>
<keyword evidence="2" id="KW-1185">Reference proteome</keyword>
<comment type="caution">
    <text evidence="1">The sequence shown here is derived from an EMBL/GenBank/DDBJ whole genome shotgun (WGS) entry which is preliminary data.</text>
</comment>
<dbReference type="Proteomes" id="UP000634139">
    <property type="component" value="Unassembled WGS sequence"/>
</dbReference>
<reference evidence="1" key="1">
    <citation type="journal article" date="2014" name="Int. J. Syst. Evol. Microbiol.">
        <title>Complete genome sequence of Corynebacterium casei LMG S-19264T (=DSM 44701T), isolated from a smear-ripened cheese.</title>
        <authorList>
            <consortium name="US DOE Joint Genome Institute (JGI-PGF)"/>
            <person name="Walter F."/>
            <person name="Albersmeier A."/>
            <person name="Kalinowski J."/>
            <person name="Ruckert C."/>
        </authorList>
    </citation>
    <scope>NUCLEOTIDE SEQUENCE</scope>
    <source>
        <strain evidence="1">KCTC 32422</strain>
    </source>
</reference>